<dbReference type="RefSeq" id="WP_174540011.1">
    <property type="nucleotide sequence ID" value="NZ_WHUT02000017.1"/>
</dbReference>
<dbReference type="GO" id="GO:0016887">
    <property type="term" value="F:ATP hydrolysis activity"/>
    <property type="evidence" value="ECO:0007669"/>
    <property type="project" value="InterPro"/>
</dbReference>
<dbReference type="EMBL" id="WHUT02000017">
    <property type="protein sequence ID" value="NUB46595.1"/>
    <property type="molecule type" value="Genomic_DNA"/>
</dbReference>
<protein>
    <submittedName>
        <fullName evidence="3">AAA family ATPase</fullName>
    </submittedName>
</protein>
<feature type="domain" description="Rad50/SbcC-type AAA" evidence="2">
    <location>
        <begin position="276"/>
        <end position="375"/>
    </location>
</feature>
<accession>A0A8X8KPY4</accession>
<dbReference type="InterPro" id="IPR027417">
    <property type="entry name" value="P-loop_NTPase"/>
</dbReference>
<dbReference type="InterPro" id="IPR003959">
    <property type="entry name" value="ATPase_AAA_core"/>
</dbReference>
<dbReference type="AlphaFoldDB" id="A0A8X8KPY4"/>
<organism evidence="3 4">
    <name type="scientific">Fertoeibacter niger</name>
    <dbReference type="NCBI Taxonomy" id="2656921"/>
    <lineage>
        <taxon>Bacteria</taxon>
        <taxon>Pseudomonadati</taxon>
        <taxon>Pseudomonadota</taxon>
        <taxon>Alphaproteobacteria</taxon>
        <taxon>Rhodobacterales</taxon>
        <taxon>Paracoccaceae</taxon>
        <taxon>Fertoeibacter</taxon>
    </lineage>
</organism>
<dbReference type="SUPFAM" id="SSF52540">
    <property type="entry name" value="P-loop containing nucleoside triphosphate hydrolases"/>
    <property type="match status" value="1"/>
</dbReference>
<keyword evidence="4" id="KW-1185">Reference proteome</keyword>
<sequence>MRQDYLEFLLLDPRRRAQTRPPDRHLPSAATTLDLALRIQFDDKCAFCERKTTSMPYRFRPTSEALPILGGEGALAYGWLADVWQNLYPICADCRPSPANHFPVAGPRVPIPPPEVYAGFEATKKGLWPYPVNTAPWAAGLTEQPLLLDPCTDTHLSGHMQALSDGLWEPKSPRGAETIRHFQLNRDGLVALRREALAREATRGADAADILSRDPEADLAGIFPAGLEFSGFLESLARGLAFDQASAHHRSRRQTRISAAVTPATPVYSDPPTLVKVAIRGFKGIEDLTITLPAPLTPDDPATALLILGENAAGKSSILEAIALTFASGTARDALIPQPGSLLLDPVFMGGKEARHSEGTVKLTLRHRDGKTRTRTLRLHLRGLSGPPNALKDLPVFAYGAYRHFLKDYRDWTPDRGIVSLFHSDNLLSNPERWLLSLEPDPFNDVIAALRSIFGPGGGFERIEVIGNRCMVVTLPDGPGGAEAMTPLSSVSSGFRSILALTCDVMRWLMDPARGWSFPTLRQARAIVLIDEVEAHLHPRWKVQIMRGLRTALPHVTFIATSHEPLCLRGMKNGEVMVLQRVPRARGAEGLPVKVEQLTRLPDVTNLNIEQLLTSDFFSVADPDDPARGNMLAELADGLGSVAPDSEDGQARRAALIATIADDVTQSLPVGRSEVAMLVQGAVADYLLQRGRSAGPDRARLRDATRDRIVRILTEGRDRGVPHAPG</sequence>
<gene>
    <name evidence="3" type="ORF">GEU84_019565</name>
</gene>
<comment type="caution">
    <text evidence="3">The sequence shown here is derived from an EMBL/GenBank/DDBJ whole genome shotgun (WGS) entry which is preliminary data.</text>
</comment>
<dbReference type="Proteomes" id="UP000484076">
    <property type="component" value="Unassembled WGS sequence"/>
</dbReference>
<evidence type="ECO:0000313" key="3">
    <source>
        <dbReference type="EMBL" id="NUB46595.1"/>
    </source>
</evidence>
<dbReference type="Pfam" id="PF13304">
    <property type="entry name" value="AAA_21"/>
    <property type="match status" value="1"/>
</dbReference>
<dbReference type="InterPro" id="IPR038729">
    <property type="entry name" value="Rad50/SbcC_AAA"/>
</dbReference>
<proteinExistence type="predicted"/>
<evidence type="ECO:0000259" key="1">
    <source>
        <dbReference type="Pfam" id="PF13304"/>
    </source>
</evidence>
<dbReference type="Gene3D" id="3.40.50.300">
    <property type="entry name" value="P-loop containing nucleotide triphosphate hydrolases"/>
    <property type="match status" value="2"/>
</dbReference>
<dbReference type="PANTHER" id="PTHR43581:SF2">
    <property type="entry name" value="EXCINUCLEASE ATPASE SUBUNIT"/>
    <property type="match status" value="1"/>
</dbReference>
<dbReference type="PANTHER" id="PTHR43581">
    <property type="entry name" value="ATP/GTP PHOSPHATASE"/>
    <property type="match status" value="1"/>
</dbReference>
<dbReference type="GO" id="GO:0005524">
    <property type="term" value="F:ATP binding"/>
    <property type="evidence" value="ECO:0007669"/>
    <property type="project" value="InterPro"/>
</dbReference>
<evidence type="ECO:0000259" key="2">
    <source>
        <dbReference type="Pfam" id="PF13476"/>
    </source>
</evidence>
<name>A0A8X8KPY4_9RHOB</name>
<evidence type="ECO:0000313" key="4">
    <source>
        <dbReference type="Proteomes" id="UP000484076"/>
    </source>
</evidence>
<dbReference type="Pfam" id="PF13476">
    <property type="entry name" value="AAA_23"/>
    <property type="match status" value="1"/>
</dbReference>
<dbReference type="GO" id="GO:0006302">
    <property type="term" value="P:double-strand break repair"/>
    <property type="evidence" value="ECO:0007669"/>
    <property type="project" value="InterPro"/>
</dbReference>
<reference evidence="3" key="1">
    <citation type="submission" date="2020-05" db="EMBL/GenBank/DDBJ databases">
        <title>Fertoebacter nigrum gen. nov., sp. nov., a new member of the family Rhodobacteraceae.</title>
        <authorList>
            <person name="Szuroczki S."/>
            <person name="Abbaszade G."/>
            <person name="Buni D."/>
            <person name="Schumann P."/>
            <person name="Toth E."/>
        </authorList>
    </citation>
    <scope>NUCLEOTIDE SEQUENCE</scope>
    <source>
        <strain evidence="3">RG-N-1a</strain>
    </source>
</reference>
<feature type="domain" description="ATPase AAA-type core" evidence="1">
    <location>
        <begin position="486"/>
        <end position="566"/>
    </location>
</feature>
<dbReference type="InterPro" id="IPR051396">
    <property type="entry name" value="Bact_Antivir_Def_Nuclease"/>
</dbReference>